<dbReference type="SUPFAM" id="SSF47384">
    <property type="entry name" value="Homodimeric domain of signal transducing histidine kinase"/>
    <property type="match status" value="1"/>
</dbReference>
<organism evidence="10 11">
    <name type="scientific">Anaerocolumna chitinilytica</name>
    <dbReference type="NCBI Taxonomy" id="1727145"/>
    <lineage>
        <taxon>Bacteria</taxon>
        <taxon>Bacillati</taxon>
        <taxon>Bacillota</taxon>
        <taxon>Clostridia</taxon>
        <taxon>Lachnospirales</taxon>
        <taxon>Lachnospiraceae</taxon>
        <taxon>Anaerocolumna</taxon>
    </lineage>
</organism>
<gene>
    <name evidence="10" type="ORF">bsdcttw_09770</name>
</gene>
<dbReference type="SUPFAM" id="SSF49785">
    <property type="entry name" value="Galactose-binding domain-like"/>
    <property type="match status" value="1"/>
</dbReference>
<accession>A0A7I8DNS2</accession>
<dbReference type="InterPro" id="IPR005467">
    <property type="entry name" value="His_kinase_dom"/>
</dbReference>
<dbReference type="PANTHER" id="PTHR45453">
    <property type="entry name" value="PHOSPHATE REGULON SENSOR PROTEIN PHOR"/>
    <property type="match status" value="1"/>
</dbReference>
<dbReference type="Pfam" id="PF00512">
    <property type="entry name" value="HisKA"/>
    <property type="match status" value="1"/>
</dbReference>
<feature type="transmembrane region" description="Helical" evidence="8">
    <location>
        <begin position="269"/>
        <end position="288"/>
    </location>
</feature>
<dbReference type="RefSeq" id="WP_185258305.1">
    <property type="nucleotide sequence ID" value="NZ_AP023368.1"/>
</dbReference>
<dbReference type="Gene3D" id="2.60.120.260">
    <property type="entry name" value="Galactose-binding domain-like"/>
    <property type="match status" value="1"/>
</dbReference>
<dbReference type="InterPro" id="IPR036890">
    <property type="entry name" value="HATPase_C_sf"/>
</dbReference>
<feature type="transmembrane region" description="Helical" evidence="8">
    <location>
        <begin position="204"/>
        <end position="225"/>
    </location>
</feature>
<dbReference type="InterPro" id="IPR036097">
    <property type="entry name" value="HisK_dim/P_sf"/>
</dbReference>
<evidence type="ECO:0000313" key="10">
    <source>
        <dbReference type="EMBL" id="BCJ97936.1"/>
    </source>
</evidence>
<dbReference type="SUPFAM" id="SSF55874">
    <property type="entry name" value="ATPase domain of HSP90 chaperone/DNA topoisomerase II/histidine kinase"/>
    <property type="match status" value="1"/>
</dbReference>
<sequence>MKVEERKKEFLKSFLLFIFCVAGLVILTVFMSFPIKDTVMQAQNGELDISKVKLDKKIINLQGQWEFYFGQVLTPRELEGKEANYINLPEEWTKFNYPRFGSATYRLTIHTDKPERLTLLIPSISDAAKVWVNNKTAYAYGLAGNTKASTSPGEKETFYTFTTKNNRAEIVIAISDFYNYKSGIINSLRLGRENVLYGDFIRRFGLYAFSLGILFMMGIHHLILYLQRKEKLYLVFSLICLFGFTRFIFENGGVMAHYDFLSQKMKNNFYFISYFLYDYLILFFTLILTKSKALSHIVFKWHILPVVTSLAVLFTSTENLMLLILFLCLYAPAVFIISAFLLWRSPERRKNYYFNLYLFTFIFFVFMGYAYRIFLVDTYFMMAISSFLLLMIVQSIMLSARYIEAFRQVEVLNMDLENRVNVRTHELQTANLQLITANEELAVSRSAINELLVNISHDLKTPITVLSLNLQSLLSDRINLTEEEKQSCLNVAYNKNLTISRLIKNLFDVTRIETGQLAFRLSWIGADELMETVYQKYNDYILSLGLTLSIHLKEEFYISADNERIWSVFDNIIYNAVRYTKQGGNITVSGKLMPENKAEIRIKDTGTGIAPEHIPYLFNRFYKVSRSRSEKDGEGGVGLYIVKSCIEGMGGTVWAESMPGEGTTIIFTLRAEKNPSVSNDIN</sequence>
<dbReference type="CDD" id="cd00082">
    <property type="entry name" value="HisKA"/>
    <property type="match status" value="1"/>
</dbReference>
<keyword evidence="11" id="KW-1185">Reference proteome</keyword>
<feature type="transmembrane region" description="Helical" evidence="8">
    <location>
        <begin position="379"/>
        <end position="398"/>
    </location>
</feature>
<evidence type="ECO:0000313" key="11">
    <source>
        <dbReference type="Proteomes" id="UP000515703"/>
    </source>
</evidence>
<dbReference type="Gene3D" id="1.10.287.130">
    <property type="match status" value="1"/>
</dbReference>
<reference evidence="10 11" key="1">
    <citation type="submission" date="2020-08" db="EMBL/GenBank/DDBJ databases">
        <title>Draft genome sequencing of an Anaerocolumna strain isolated from anoxic soil subjected to BSD treatment.</title>
        <authorList>
            <person name="Uek A."/>
            <person name="Tonouchi A."/>
        </authorList>
    </citation>
    <scope>NUCLEOTIDE SEQUENCE [LARGE SCALE GENOMIC DNA]</scope>
    <source>
        <strain evidence="10 11">CTTW</strain>
    </source>
</reference>
<feature type="transmembrane region" description="Helical" evidence="8">
    <location>
        <begin position="297"/>
        <end position="314"/>
    </location>
</feature>
<evidence type="ECO:0000256" key="8">
    <source>
        <dbReference type="SAM" id="Phobius"/>
    </source>
</evidence>
<feature type="transmembrane region" description="Helical" evidence="8">
    <location>
        <begin position="354"/>
        <end position="373"/>
    </location>
</feature>
<dbReference type="Gene3D" id="3.30.565.10">
    <property type="entry name" value="Histidine kinase-like ATPase, C-terminal domain"/>
    <property type="match status" value="1"/>
</dbReference>
<feature type="transmembrane region" description="Helical" evidence="8">
    <location>
        <begin position="320"/>
        <end position="342"/>
    </location>
</feature>
<dbReference type="PANTHER" id="PTHR45453:SF1">
    <property type="entry name" value="PHOSPHATE REGULON SENSOR PROTEIN PHOR"/>
    <property type="match status" value="1"/>
</dbReference>
<dbReference type="PROSITE" id="PS50109">
    <property type="entry name" value="HIS_KIN"/>
    <property type="match status" value="1"/>
</dbReference>
<dbReference type="InterPro" id="IPR003594">
    <property type="entry name" value="HATPase_dom"/>
</dbReference>
<evidence type="ECO:0000256" key="6">
    <source>
        <dbReference type="ARBA" id="ARBA00022777"/>
    </source>
</evidence>
<evidence type="ECO:0000256" key="5">
    <source>
        <dbReference type="ARBA" id="ARBA00022679"/>
    </source>
</evidence>
<evidence type="ECO:0000259" key="9">
    <source>
        <dbReference type="PROSITE" id="PS50109"/>
    </source>
</evidence>
<dbReference type="InterPro" id="IPR050351">
    <property type="entry name" value="BphY/WalK/GraS-like"/>
</dbReference>
<dbReference type="KEGG" id="acht:bsdcttw_09770"/>
<dbReference type="EC" id="2.7.13.3" evidence="3"/>
<dbReference type="InterPro" id="IPR003661">
    <property type="entry name" value="HisK_dim/P_dom"/>
</dbReference>
<keyword evidence="6 10" id="KW-0418">Kinase</keyword>
<dbReference type="InterPro" id="IPR011623">
    <property type="entry name" value="7TMR_DISM_rcpt_extracell_dom1"/>
</dbReference>
<dbReference type="PRINTS" id="PR00344">
    <property type="entry name" value="BCTRLSENSOR"/>
</dbReference>
<name>A0A7I8DNS2_9FIRM</name>
<evidence type="ECO:0000256" key="3">
    <source>
        <dbReference type="ARBA" id="ARBA00012438"/>
    </source>
</evidence>
<keyword evidence="4" id="KW-0597">Phosphoprotein</keyword>
<dbReference type="SMART" id="SM00388">
    <property type="entry name" value="HisKA"/>
    <property type="match status" value="1"/>
</dbReference>
<protein>
    <recommendedName>
        <fullName evidence="3">histidine kinase</fullName>
        <ecNumber evidence="3">2.7.13.3</ecNumber>
    </recommendedName>
</protein>
<dbReference type="InterPro" id="IPR008979">
    <property type="entry name" value="Galactose-bd-like_sf"/>
</dbReference>
<dbReference type="GO" id="GO:0004721">
    <property type="term" value="F:phosphoprotein phosphatase activity"/>
    <property type="evidence" value="ECO:0007669"/>
    <property type="project" value="TreeGrafter"/>
</dbReference>
<dbReference type="InterPro" id="IPR004358">
    <property type="entry name" value="Sig_transdc_His_kin-like_C"/>
</dbReference>
<feature type="domain" description="Histidine kinase" evidence="9">
    <location>
        <begin position="454"/>
        <end position="673"/>
    </location>
</feature>
<keyword evidence="5" id="KW-0808">Transferase</keyword>
<dbReference type="SMART" id="SM00387">
    <property type="entry name" value="HATPase_c"/>
    <property type="match status" value="1"/>
</dbReference>
<dbReference type="EMBL" id="AP023368">
    <property type="protein sequence ID" value="BCJ97936.1"/>
    <property type="molecule type" value="Genomic_DNA"/>
</dbReference>
<keyword evidence="7" id="KW-0902">Two-component regulatory system</keyword>
<dbReference type="Proteomes" id="UP000515703">
    <property type="component" value="Chromosome"/>
</dbReference>
<proteinExistence type="predicted"/>
<dbReference type="Pfam" id="PF02518">
    <property type="entry name" value="HATPase_c"/>
    <property type="match status" value="1"/>
</dbReference>
<dbReference type="GO" id="GO:0016036">
    <property type="term" value="P:cellular response to phosphate starvation"/>
    <property type="evidence" value="ECO:0007669"/>
    <property type="project" value="TreeGrafter"/>
</dbReference>
<keyword evidence="8" id="KW-0472">Membrane</keyword>
<evidence type="ECO:0000256" key="2">
    <source>
        <dbReference type="ARBA" id="ARBA00004370"/>
    </source>
</evidence>
<dbReference type="FunFam" id="3.30.565.10:FF:000006">
    <property type="entry name" value="Sensor histidine kinase WalK"/>
    <property type="match status" value="1"/>
</dbReference>
<feature type="transmembrane region" description="Helical" evidence="8">
    <location>
        <begin position="12"/>
        <end position="33"/>
    </location>
</feature>
<evidence type="ECO:0000256" key="4">
    <source>
        <dbReference type="ARBA" id="ARBA00022553"/>
    </source>
</evidence>
<keyword evidence="8" id="KW-1133">Transmembrane helix</keyword>
<dbReference type="GO" id="GO:0005886">
    <property type="term" value="C:plasma membrane"/>
    <property type="evidence" value="ECO:0007669"/>
    <property type="project" value="TreeGrafter"/>
</dbReference>
<dbReference type="Pfam" id="PF07695">
    <property type="entry name" value="7TMR-DISM_7TM"/>
    <property type="match status" value="1"/>
</dbReference>
<dbReference type="AlphaFoldDB" id="A0A7I8DNS2"/>
<dbReference type="GO" id="GO:0000155">
    <property type="term" value="F:phosphorelay sensor kinase activity"/>
    <property type="evidence" value="ECO:0007669"/>
    <property type="project" value="InterPro"/>
</dbReference>
<feature type="transmembrane region" description="Helical" evidence="8">
    <location>
        <begin position="232"/>
        <end position="249"/>
    </location>
</feature>
<comment type="subcellular location">
    <subcellularLocation>
        <location evidence="2">Membrane</location>
    </subcellularLocation>
</comment>
<keyword evidence="8" id="KW-0812">Transmembrane</keyword>
<comment type="catalytic activity">
    <reaction evidence="1">
        <text>ATP + protein L-histidine = ADP + protein N-phospho-L-histidine.</text>
        <dbReference type="EC" id="2.7.13.3"/>
    </reaction>
</comment>
<evidence type="ECO:0000256" key="1">
    <source>
        <dbReference type="ARBA" id="ARBA00000085"/>
    </source>
</evidence>
<evidence type="ECO:0000256" key="7">
    <source>
        <dbReference type="ARBA" id="ARBA00023012"/>
    </source>
</evidence>
<reference evidence="10 11" key="2">
    <citation type="submission" date="2020-08" db="EMBL/GenBank/DDBJ databases">
        <authorList>
            <person name="Ueki A."/>
            <person name="Tonouchi A."/>
        </authorList>
    </citation>
    <scope>NUCLEOTIDE SEQUENCE [LARGE SCALE GENOMIC DNA]</scope>
    <source>
        <strain evidence="10 11">CTTW</strain>
    </source>
</reference>